<proteinExistence type="predicted"/>
<accession>A0ABW5NQB6</accession>
<dbReference type="EMBL" id="JBHUMD010000005">
    <property type="protein sequence ID" value="MFD2601242.1"/>
    <property type="molecule type" value="Genomic_DNA"/>
</dbReference>
<dbReference type="Proteomes" id="UP001597480">
    <property type="component" value="Unassembled WGS sequence"/>
</dbReference>
<name>A0ABW5NQB6_9FLAO</name>
<dbReference type="InterPro" id="IPR041602">
    <property type="entry name" value="Quercetinase_C"/>
</dbReference>
<keyword evidence="3" id="KW-1185">Reference proteome</keyword>
<evidence type="ECO:0000313" key="2">
    <source>
        <dbReference type="EMBL" id="MFD2601242.1"/>
    </source>
</evidence>
<evidence type="ECO:0000259" key="1">
    <source>
        <dbReference type="Pfam" id="PF17954"/>
    </source>
</evidence>
<dbReference type="Pfam" id="PF17954">
    <property type="entry name" value="Pirin_C_2"/>
    <property type="match status" value="1"/>
</dbReference>
<feature type="domain" description="Quercetin 2,3-dioxygenase C-terminal cupin" evidence="1">
    <location>
        <begin position="166"/>
        <end position="230"/>
    </location>
</feature>
<reference evidence="3" key="1">
    <citation type="journal article" date="2019" name="Int. J. Syst. Evol. Microbiol.">
        <title>The Global Catalogue of Microorganisms (GCM) 10K type strain sequencing project: providing services to taxonomists for standard genome sequencing and annotation.</title>
        <authorList>
            <consortium name="The Broad Institute Genomics Platform"/>
            <consortium name="The Broad Institute Genome Sequencing Center for Infectious Disease"/>
            <person name="Wu L."/>
            <person name="Ma J."/>
        </authorList>
    </citation>
    <scope>NUCLEOTIDE SEQUENCE [LARGE SCALE GENOMIC DNA]</scope>
    <source>
        <strain evidence="3">KCTC 42107</strain>
    </source>
</reference>
<gene>
    <name evidence="2" type="ORF">ACFSR3_04175</name>
</gene>
<comment type="caution">
    <text evidence="2">The sequence shown here is derived from an EMBL/GenBank/DDBJ whole genome shotgun (WGS) entry which is preliminary data.</text>
</comment>
<dbReference type="RefSeq" id="WP_379819865.1">
    <property type="nucleotide sequence ID" value="NZ_JBHUMD010000005.1"/>
</dbReference>
<protein>
    <recommendedName>
        <fullName evidence="1">Quercetin 2,3-dioxygenase C-terminal cupin domain-containing protein</fullName>
    </recommendedName>
</protein>
<organism evidence="2 3">
    <name type="scientific">Flavobacterium suzhouense</name>
    <dbReference type="NCBI Taxonomy" id="1529638"/>
    <lineage>
        <taxon>Bacteria</taxon>
        <taxon>Pseudomonadati</taxon>
        <taxon>Bacteroidota</taxon>
        <taxon>Flavobacteriia</taxon>
        <taxon>Flavobacteriales</taxon>
        <taxon>Flavobacteriaceae</taxon>
        <taxon>Flavobacterium</taxon>
    </lineage>
</organism>
<sequence>MIQQKPSQIFKAHTRGHAEDETHRLHATFNFNGFSHDARHPFGTLTALNDETLAANKTVTRNLSAGTTLMILPLVGATECNFETNKSEIVVPGEAFIYHKYENTAINIRNPYEDSLINYLYITFSSAIQSEILLPQDFLITNADLNIKNALHKLFESYQNGLSAHMGIFTGRAETTYNPCNKANGIFAFVISGAFEIQGCLMEERDGLALWDTKEIEMEALSENAILLLIEAPLNGFVAT</sequence>
<dbReference type="Gene3D" id="2.60.120.10">
    <property type="entry name" value="Jelly Rolls"/>
    <property type="match status" value="1"/>
</dbReference>
<evidence type="ECO:0000313" key="3">
    <source>
        <dbReference type="Proteomes" id="UP001597480"/>
    </source>
</evidence>
<dbReference type="InterPro" id="IPR014710">
    <property type="entry name" value="RmlC-like_jellyroll"/>
</dbReference>